<evidence type="ECO:0000313" key="2">
    <source>
        <dbReference type="EMBL" id="QJR11115.1"/>
    </source>
</evidence>
<name>A0A6M4GVS7_9PROT</name>
<dbReference type="Proteomes" id="UP000501534">
    <property type="component" value="Chromosome"/>
</dbReference>
<protein>
    <recommendedName>
        <fullName evidence="1">N-acetyltransferase domain-containing protein</fullName>
    </recommendedName>
</protein>
<evidence type="ECO:0000259" key="1">
    <source>
        <dbReference type="PROSITE" id="PS51186"/>
    </source>
</evidence>
<dbReference type="InterPro" id="IPR000182">
    <property type="entry name" value="GNAT_dom"/>
</dbReference>
<organism evidence="2 3">
    <name type="scientific">Usitatibacter rugosus</name>
    <dbReference type="NCBI Taxonomy" id="2732067"/>
    <lineage>
        <taxon>Bacteria</taxon>
        <taxon>Pseudomonadati</taxon>
        <taxon>Pseudomonadota</taxon>
        <taxon>Betaproteobacteria</taxon>
        <taxon>Nitrosomonadales</taxon>
        <taxon>Usitatibacteraceae</taxon>
        <taxon>Usitatibacter</taxon>
    </lineage>
</organism>
<keyword evidence="3" id="KW-1185">Reference proteome</keyword>
<dbReference type="InterPro" id="IPR016181">
    <property type="entry name" value="Acyl_CoA_acyltransferase"/>
</dbReference>
<accession>A0A6M4GVS7</accession>
<dbReference type="CDD" id="cd04301">
    <property type="entry name" value="NAT_SF"/>
    <property type="match status" value="1"/>
</dbReference>
<evidence type="ECO:0000313" key="3">
    <source>
        <dbReference type="Proteomes" id="UP000501534"/>
    </source>
</evidence>
<dbReference type="Pfam" id="PF00583">
    <property type="entry name" value="Acetyltransf_1"/>
    <property type="match status" value="1"/>
</dbReference>
<dbReference type="SUPFAM" id="SSF55729">
    <property type="entry name" value="Acyl-CoA N-acyltransferases (Nat)"/>
    <property type="match status" value="1"/>
</dbReference>
<proteinExistence type="predicted"/>
<dbReference type="RefSeq" id="WP_171092182.1">
    <property type="nucleotide sequence ID" value="NZ_CP053069.1"/>
</dbReference>
<dbReference type="Gene3D" id="3.40.630.30">
    <property type="match status" value="1"/>
</dbReference>
<feature type="domain" description="N-acetyltransferase" evidence="1">
    <location>
        <begin position="7"/>
        <end position="168"/>
    </location>
</feature>
<dbReference type="PROSITE" id="PS51186">
    <property type="entry name" value="GNAT"/>
    <property type="match status" value="1"/>
</dbReference>
<gene>
    <name evidence="2" type="ORF">DSM104443_02186</name>
</gene>
<dbReference type="AlphaFoldDB" id="A0A6M4GVS7"/>
<reference evidence="2 3" key="1">
    <citation type="submission" date="2020-04" db="EMBL/GenBank/DDBJ databases">
        <title>Usitatibacter rugosus gen. nov., sp. nov. and Usitatibacter palustris sp. nov., novel members of Usitatibacteraceae fam. nov. within the order Nitrosomonadales isolated from soil.</title>
        <authorList>
            <person name="Huber K.J."/>
            <person name="Neumann-Schaal M."/>
            <person name="Geppert A."/>
            <person name="Luckner M."/>
            <person name="Wanner G."/>
            <person name="Overmann J."/>
        </authorList>
    </citation>
    <scope>NUCLEOTIDE SEQUENCE [LARGE SCALE GENOMIC DNA]</scope>
    <source>
        <strain evidence="2 3">0125_3</strain>
    </source>
</reference>
<sequence>MGSIELVQFREATPEREAEVARVMAECPDYYRAVQGRLAGPGEVKDFFHAEVPGIPPEDVRSYGIYSQGRMVGLASLVLGWKRPGQSMIGFLAVSERERGHGFARAACCALEATARSSPHGTSMRIGIVETNANAFGFWRHLGFVETGERKTLEEFAGDVILLEKPLHG</sequence>
<dbReference type="EMBL" id="CP053069">
    <property type="protein sequence ID" value="QJR11115.1"/>
    <property type="molecule type" value="Genomic_DNA"/>
</dbReference>
<dbReference type="GO" id="GO:0016747">
    <property type="term" value="F:acyltransferase activity, transferring groups other than amino-acyl groups"/>
    <property type="evidence" value="ECO:0007669"/>
    <property type="project" value="InterPro"/>
</dbReference>
<dbReference type="KEGG" id="uru:DSM104443_02186"/>